<dbReference type="Proteomes" id="UP001162640">
    <property type="component" value="Unassembled WGS sequence"/>
</dbReference>
<feature type="region of interest" description="Disordered" evidence="3">
    <location>
        <begin position="514"/>
        <end position="556"/>
    </location>
</feature>
<dbReference type="CDD" id="cd11732">
    <property type="entry name" value="ASKHA_NBD_HSP70_HSP105-110-like"/>
    <property type="match status" value="1"/>
</dbReference>
<dbReference type="SUPFAM" id="SSF100934">
    <property type="entry name" value="Heat shock protein 70kD (HSP70), C-terminal subdomain"/>
    <property type="match status" value="2"/>
</dbReference>
<evidence type="ECO:0008006" key="6">
    <source>
        <dbReference type="Google" id="ProtNLM"/>
    </source>
</evidence>
<dbReference type="Gene3D" id="3.30.420.40">
    <property type="match status" value="2"/>
</dbReference>
<name>A0A9W7BM29_9STRA</name>
<dbReference type="GO" id="GO:0005829">
    <property type="term" value="C:cytosol"/>
    <property type="evidence" value="ECO:0007669"/>
    <property type="project" value="TreeGrafter"/>
</dbReference>
<sequence length="819" mass="90023">MSVVGLDFGSTNCVIASAGRGGVDVLLNGNSNRLNPNMSAFNGSTRSCGENASSTATSNYKNTITSMKRLIGLKFSSDLAQRELKLCPFKGVENGSNGGVAVEVSYENSTKVIAIESALAMMISHMSGISAGANSNVVPQDWVIACPSFYSDQQKRSFLDACEIVGVNCLRLMHESTASALAYGIFKDIKKEFKEGEPTYTMFIDMGSTQYTVSIVSYTPAKLTVLSTHFDANLGGRDFDMKIADWAVQEFTAKHKNAPSPETSPKAMLKLRAACEKAKKTLSPSGVKEARINLECIIEEYDFNGKLTAEKFEEFSADLLARLEGPILRCLEESKVPLDKIDTVELIGGGTRVGCVKRALSRVLKLDASKNNNGLSTTMNADEAVARGCALQSAILSPRFKVLPYEIVERQVQAVKVSWEGEAEEDEGEEGGGNEVVMFERGSNFNVTKRVTLKKSGDFTVKASYNDIPAGSDTLASSTPTDLCTFKISAPVSDAPTKIRVNVKQDLSGIITLSSAQSMEELPPDLEPEVKEGEEGKEGTEQKDDEPAPAPKKKYKKSNLAFTTETYMRYNKDAMDKAVEDEARMANADRIVAETAAKRNDLESYLYSMRDKIIGELKDFCTEDESSTFSKALEDAEEWLYSDEGFDSTKSVYTTKLDDVKKFGTPIERRQVETNARQTTISSLKGSLETYKKFVQSSDDKYAHITDDERNVCRKATNDAESWLYEMIEKQSELAQSADPVLTLNMISMKQKEVADAVNPIMHKPKPLPPKEEPKKEEAKEESKDETKTEDKPNEGETPMQTDEVPPPPEADTAPMQTE</sequence>
<dbReference type="InterPro" id="IPR029048">
    <property type="entry name" value="HSP70_C_sf"/>
</dbReference>
<dbReference type="AlphaFoldDB" id="A0A9W7BM29"/>
<evidence type="ECO:0000256" key="3">
    <source>
        <dbReference type="SAM" id="MobiDB-lite"/>
    </source>
</evidence>
<dbReference type="FunFam" id="3.30.420.40:FF:000171">
    <property type="entry name" value="Heat shock 70 kDa protein 4"/>
    <property type="match status" value="2"/>
</dbReference>
<dbReference type="PANTHER" id="PTHR45639">
    <property type="entry name" value="HSC70CB, ISOFORM G-RELATED"/>
    <property type="match status" value="1"/>
</dbReference>
<evidence type="ECO:0000256" key="2">
    <source>
        <dbReference type="ARBA" id="ARBA00022840"/>
    </source>
</evidence>
<evidence type="ECO:0000256" key="1">
    <source>
        <dbReference type="ARBA" id="ARBA00022741"/>
    </source>
</evidence>
<reference evidence="5" key="1">
    <citation type="journal article" date="2023" name="Commun. Biol.">
        <title>Genome analysis of Parmales, the sister group of diatoms, reveals the evolutionary specialization of diatoms from phago-mixotrophs to photoautotrophs.</title>
        <authorList>
            <person name="Ban H."/>
            <person name="Sato S."/>
            <person name="Yoshikawa S."/>
            <person name="Yamada K."/>
            <person name="Nakamura Y."/>
            <person name="Ichinomiya M."/>
            <person name="Sato N."/>
            <person name="Blanc-Mathieu R."/>
            <person name="Endo H."/>
            <person name="Kuwata A."/>
            <person name="Ogata H."/>
        </authorList>
    </citation>
    <scope>NUCLEOTIDE SEQUENCE [LARGE SCALE GENOMIC DNA]</scope>
</reference>
<proteinExistence type="predicted"/>
<keyword evidence="2" id="KW-0067">ATP-binding</keyword>
<dbReference type="Pfam" id="PF00012">
    <property type="entry name" value="HSP70"/>
    <property type="match status" value="1"/>
</dbReference>
<dbReference type="GO" id="GO:0140662">
    <property type="term" value="F:ATP-dependent protein folding chaperone"/>
    <property type="evidence" value="ECO:0007669"/>
    <property type="project" value="InterPro"/>
</dbReference>
<dbReference type="PRINTS" id="PR00301">
    <property type="entry name" value="HEATSHOCK70"/>
</dbReference>
<dbReference type="FunFam" id="1.20.1270.10:FF:000002">
    <property type="entry name" value="Heat shock 70 kDa protein 4"/>
    <property type="match status" value="1"/>
</dbReference>
<feature type="compositionally biased region" description="Basic and acidic residues" evidence="3">
    <location>
        <begin position="528"/>
        <end position="546"/>
    </location>
</feature>
<organism evidence="4 5">
    <name type="scientific">Triparma laevis f. inornata</name>
    <dbReference type="NCBI Taxonomy" id="1714386"/>
    <lineage>
        <taxon>Eukaryota</taxon>
        <taxon>Sar</taxon>
        <taxon>Stramenopiles</taxon>
        <taxon>Ochrophyta</taxon>
        <taxon>Bolidophyceae</taxon>
        <taxon>Parmales</taxon>
        <taxon>Triparmaceae</taxon>
        <taxon>Triparma</taxon>
    </lineage>
</organism>
<dbReference type="Gene3D" id="1.20.1270.10">
    <property type="match status" value="1"/>
</dbReference>
<dbReference type="SUPFAM" id="SSF53067">
    <property type="entry name" value="Actin-like ATPase domain"/>
    <property type="match status" value="2"/>
</dbReference>
<dbReference type="Gene3D" id="3.90.640.10">
    <property type="entry name" value="Actin, Chain A, domain 4"/>
    <property type="match status" value="1"/>
</dbReference>
<evidence type="ECO:0000313" key="4">
    <source>
        <dbReference type="EMBL" id="GMH90405.1"/>
    </source>
</evidence>
<gene>
    <name evidence="4" type="ORF">TL16_g11761</name>
</gene>
<dbReference type="FunFam" id="3.90.640.10:FF:000004">
    <property type="entry name" value="Heat shock 70 kDa protein 4"/>
    <property type="match status" value="1"/>
</dbReference>
<dbReference type="SUPFAM" id="SSF100920">
    <property type="entry name" value="Heat shock protein 70kD (HSP70), peptide-binding domain"/>
    <property type="match status" value="1"/>
</dbReference>
<dbReference type="Gene3D" id="2.60.34.10">
    <property type="entry name" value="Substrate Binding Domain Of DNAk, Chain A, domain 1"/>
    <property type="match status" value="1"/>
</dbReference>
<dbReference type="GO" id="GO:0005634">
    <property type="term" value="C:nucleus"/>
    <property type="evidence" value="ECO:0007669"/>
    <property type="project" value="TreeGrafter"/>
</dbReference>
<evidence type="ECO:0000313" key="5">
    <source>
        <dbReference type="Proteomes" id="UP001162640"/>
    </source>
</evidence>
<dbReference type="InterPro" id="IPR013126">
    <property type="entry name" value="Hsp_70_fam"/>
</dbReference>
<protein>
    <recommendedName>
        <fullName evidence="6">Heat shock protein 70</fullName>
    </recommendedName>
</protein>
<feature type="region of interest" description="Disordered" evidence="3">
    <location>
        <begin position="756"/>
        <end position="819"/>
    </location>
</feature>
<accession>A0A9W7BM29</accession>
<keyword evidence="1" id="KW-0547">Nucleotide-binding</keyword>
<dbReference type="InterPro" id="IPR043129">
    <property type="entry name" value="ATPase_NBD"/>
</dbReference>
<dbReference type="Gene3D" id="3.30.30.30">
    <property type="match status" value="1"/>
</dbReference>
<dbReference type="GO" id="GO:0005524">
    <property type="term" value="F:ATP binding"/>
    <property type="evidence" value="ECO:0007669"/>
    <property type="project" value="UniProtKB-KW"/>
</dbReference>
<feature type="compositionally biased region" description="Basic and acidic residues" evidence="3">
    <location>
        <begin position="769"/>
        <end position="795"/>
    </location>
</feature>
<dbReference type="InterPro" id="IPR029047">
    <property type="entry name" value="HSP70_peptide-bd_sf"/>
</dbReference>
<comment type="caution">
    <text evidence="4">The sequence shown here is derived from an EMBL/GenBank/DDBJ whole genome shotgun (WGS) entry which is preliminary data.</text>
</comment>
<dbReference type="EMBL" id="BLQM01000448">
    <property type="protein sequence ID" value="GMH90405.1"/>
    <property type="molecule type" value="Genomic_DNA"/>
</dbReference>
<dbReference type="PANTHER" id="PTHR45639:SF4">
    <property type="entry name" value="HSC70CB, ISOFORM G"/>
    <property type="match status" value="1"/>
</dbReference>